<proteinExistence type="predicted"/>
<evidence type="ECO:0000313" key="1">
    <source>
        <dbReference type="EMBL" id="JAH76299.1"/>
    </source>
</evidence>
<sequence>MKWCEQASEGWGGMNAYRFFVSGHPLFIHIHHFKFRRAFLQTHRSVHEAI</sequence>
<reference evidence="1" key="1">
    <citation type="submission" date="2014-11" db="EMBL/GenBank/DDBJ databases">
        <authorList>
            <person name="Amaro Gonzalez C."/>
        </authorList>
    </citation>
    <scope>NUCLEOTIDE SEQUENCE</scope>
</reference>
<organism evidence="1">
    <name type="scientific">Anguilla anguilla</name>
    <name type="common">European freshwater eel</name>
    <name type="synonym">Muraena anguilla</name>
    <dbReference type="NCBI Taxonomy" id="7936"/>
    <lineage>
        <taxon>Eukaryota</taxon>
        <taxon>Metazoa</taxon>
        <taxon>Chordata</taxon>
        <taxon>Craniata</taxon>
        <taxon>Vertebrata</taxon>
        <taxon>Euteleostomi</taxon>
        <taxon>Actinopterygii</taxon>
        <taxon>Neopterygii</taxon>
        <taxon>Teleostei</taxon>
        <taxon>Anguilliformes</taxon>
        <taxon>Anguillidae</taxon>
        <taxon>Anguilla</taxon>
    </lineage>
</organism>
<accession>A0A0E9VDW6</accession>
<reference evidence="1" key="2">
    <citation type="journal article" date="2015" name="Fish Shellfish Immunol.">
        <title>Early steps in the European eel (Anguilla anguilla)-Vibrio vulnificus interaction in the gills: Role of the RtxA13 toxin.</title>
        <authorList>
            <person name="Callol A."/>
            <person name="Pajuelo D."/>
            <person name="Ebbesson L."/>
            <person name="Teles M."/>
            <person name="MacKenzie S."/>
            <person name="Amaro C."/>
        </authorList>
    </citation>
    <scope>NUCLEOTIDE SEQUENCE</scope>
</reference>
<protein>
    <submittedName>
        <fullName evidence="1">Uncharacterized protein</fullName>
    </submittedName>
</protein>
<dbReference type="AlphaFoldDB" id="A0A0E9VDW6"/>
<name>A0A0E9VDW6_ANGAN</name>
<dbReference type="EMBL" id="GBXM01032278">
    <property type="protein sequence ID" value="JAH76299.1"/>
    <property type="molecule type" value="Transcribed_RNA"/>
</dbReference>